<evidence type="ECO:0000313" key="2">
    <source>
        <dbReference type="Proteomes" id="UP001595530"/>
    </source>
</evidence>
<comment type="caution">
    <text evidence="1">The sequence shown here is derived from an EMBL/GenBank/DDBJ whole genome shotgun (WGS) entry which is preliminary data.</text>
</comment>
<organism evidence="1 2">
    <name type="scientific">Undibacterium arcticum</name>
    <dbReference type="NCBI Taxonomy" id="1762892"/>
    <lineage>
        <taxon>Bacteria</taxon>
        <taxon>Pseudomonadati</taxon>
        <taxon>Pseudomonadota</taxon>
        <taxon>Betaproteobacteria</taxon>
        <taxon>Burkholderiales</taxon>
        <taxon>Oxalobacteraceae</taxon>
        <taxon>Undibacterium</taxon>
    </lineage>
</organism>
<protein>
    <submittedName>
        <fullName evidence="1">DUF2917 domain-containing protein</fullName>
    </submittedName>
</protein>
<dbReference type="Proteomes" id="UP001595530">
    <property type="component" value="Unassembled WGS sequence"/>
</dbReference>
<dbReference type="InterPro" id="IPR021317">
    <property type="entry name" value="DUF2917"/>
</dbReference>
<name>A0ABV7EY49_9BURK</name>
<evidence type="ECO:0000313" key="1">
    <source>
        <dbReference type="EMBL" id="MFC3107570.1"/>
    </source>
</evidence>
<dbReference type="EMBL" id="JBHRTP010000018">
    <property type="protein sequence ID" value="MFC3107570.1"/>
    <property type="molecule type" value="Genomic_DNA"/>
</dbReference>
<sequence>MKTSKNTIVKLVKETLELKAGSVVALDLKAGQSLNVASGRLWLTRSGDSHDYWLRPGNQLVFGAATSVLAEADRDSRFELRSTGAELDLSWLRIAAQKLLQWAQLGMSHGLPKSTSQPGDGLSIKC</sequence>
<dbReference type="RefSeq" id="WP_390321786.1">
    <property type="nucleotide sequence ID" value="NZ_JBHRTP010000018.1"/>
</dbReference>
<gene>
    <name evidence="1" type="ORF">ACFOFO_06285</name>
</gene>
<dbReference type="Pfam" id="PF11142">
    <property type="entry name" value="DUF2917"/>
    <property type="match status" value="1"/>
</dbReference>
<accession>A0ABV7EY49</accession>
<keyword evidence="2" id="KW-1185">Reference proteome</keyword>
<proteinExistence type="predicted"/>
<reference evidence="2" key="1">
    <citation type="journal article" date="2019" name="Int. J. Syst. Evol. Microbiol.">
        <title>The Global Catalogue of Microorganisms (GCM) 10K type strain sequencing project: providing services to taxonomists for standard genome sequencing and annotation.</title>
        <authorList>
            <consortium name="The Broad Institute Genomics Platform"/>
            <consortium name="The Broad Institute Genome Sequencing Center for Infectious Disease"/>
            <person name="Wu L."/>
            <person name="Ma J."/>
        </authorList>
    </citation>
    <scope>NUCLEOTIDE SEQUENCE [LARGE SCALE GENOMIC DNA]</scope>
    <source>
        <strain evidence="2">KCTC 42986</strain>
    </source>
</reference>